<feature type="transmembrane region" description="Helical" evidence="8">
    <location>
        <begin position="132"/>
        <end position="154"/>
    </location>
</feature>
<feature type="transmembrane region" description="Helical" evidence="8">
    <location>
        <begin position="504"/>
        <end position="525"/>
    </location>
</feature>
<feature type="transmembrane region" description="Helical" evidence="8">
    <location>
        <begin position="221"/>
        <end position="244"/>
    </location>
</feature>
<evidence type="ECO:0000259" key="9">
    <source>
        <dbReference type="PROSITE" id="PS50928"/>
    </source>
</evidence>
<dbReference type="PANTHER" id="PTHR43357">
    <property type="entry name" value="INNER MEMBRANE ABC TRANSPORTER PERMEASE PROTEIN YDCV"/>
    <property type="match status" value="1"/>
</dbReference>
<keyword evidence="11" id="KW-1185">Reference proteome</keyword>
<evidence type="ECO:0000256" key="7">
    <source>
        <dbReference type="ARBA" id="ARBA00023136"/>
    </source>
</evidence>
<feature type="transmembrane region" description="Helical" evidence="8">
    <location>
        <begin position="460"/>
        <end position="484"/>
    </location>
</feature>
<feature type="domain" description="ABC transmembrane type-1" evidence="9">
    <location>
        <begin position="94"/>
        <end position="300"/>
    </location>
</feature>
<comment type="similarity">
    <text evidence="8">Belongs to the binding-protein-dependent transport system permease family.</text>
</comment>
<dbReference type="CDD" id="cd06261">
    <property type="entry name" value="TM_PBP2"/>
    <property type="match status" value="2"/>
</dbReference>
<feature type="transmembrane region" description="Helical" evidence="8">
    <location>
        <begin position="559"/>
        <end position="582"/>
    </location>
</feature>
<dbReference type="SUPFAM" id="SSF161098">
    <property type="entry name" value="MetI-like"/>
    <property type="match status" value="2"/>
</dbReference>
<protein>
    <submittedName>
        <fullName evidence="10">Iron(III) transport system permease protein</fullName>
    </submittedName>
</protein>
<evidence type="ECO:0000256" key="5">
    <source>
        <dbReference type="ARBA" id="ARBA00022692"/>
    </source>
</evidence>
<proteinExistence type="inferred from homology"/>
<keyword evidence="4" id="KW-0997">Cell inner membrane</keyword>
<dbReference type="RefSeq" id="WP_309792437.1">
    <property type="nucleotide sequence ID" value="NZ_JAVDPW010000002.1"/>
</dbReference>
<dbReference type="Proteomes" id="UP001262410">
    <property type="component" value="Unassembled WGS sequence"/>
</dbReference>
<feature type="transmembrane region" description="Helical" evidence="8">
    <location>
        <begin position="98"/>
        <end position="120"/>
    </location>
</feature>
<feature type="transmembrane region" description="Helical" evidence="8">
    <location>
        <begin position="38"/>
        <end position="61"/>
    </location>
</feature>
<evidence type="ECO:0000313" key="11">
    <source>
        <dbReference type="Proteomes" id="UP001262410"/>
    </source>
</evidence>
<reference evidence="10 11" key="1">
    <citation type="submission" date="2023-07" db="EMBL/GenBank/DDBJ databases">
        <title>Sorghum-associated microbial communities from plants grown in Nebraska, USA.</title>
        <authorList>
            <person name="Schachtman D."/>
        </authorList>
    </citation>
    <scope>NUCLEOTIDE SEQUENCE [LARGE SCALE GENOMIC DNA]</scope>
    <source>
        <strain evidence="10 11">584</strain>
    </source>
</reference>
<dbReference type="PANTHER" id="PTHR43357:SF4">
    <property type="entry name" value="INNER MEMBRANE ABC TRANSPORTER PERMEASE PROTEIN YDCV"/>
    <property type="match status" value="1"/>
</dbReference>
<evidence type="ECO:0000256" key="1">
    <source>
        <dbReference type="ARBA" id="ARBA00004429"/>
    </source>
</evidence>
<dbReference type="InterPro" id="IPR000515">
    <property type="entry name" value="MetI-like"/>
</dbReference>
<feature type="transmembrane region" description="Helical" evidence="8">
    <location>
        <begin position="429"/>
        <end position="448"/>
    </location>
</feature>
<feature type="transmembrane region" description="Helical" evidence="8">
    <location>
        <begin position="384"/>
        <end position="409"/>
    </location>
</feature>
<evidence type="ECO:0000256" key="6">
    <source>
        <dbReference type="ARBA" id="ARBA00022989"/>
    </source>
</evidence>
<keyword evidence="5 8" id="KW-0812">Transmembrane</keyword>
<sequence length="584" mass="63068">MAQARPAGAGYSGAPGFGTHRDTPVARLWRFWRNRLPLVVRWAIALFLLALLISPMLPLLYQAFIDRPLYEDGQVWTLQNFRELVSDPNFQSACVNTLWFAILGTAISTTTGFIVALALERFDLPFRRTLKILFLSPIFISALILAFSWSMLYGPSGYAAILLKASLGVSLPNLNSLVGMSVLAGVSAAPISYLFFASAMRNIPPTLEDAARTAGATPLRAVLGVVLPLMRPSLIYCILLNLVMKFDQLAVPLVVGEPARIKVLATYLYEKGLQTQSDYGIVSATAVVMLVVVQVVIALQKYALGDVRRYTTIGGRSMKRGMIRLGAAGWAVSGALLAYTLLTTGIPSAFLILRSFCSFMSPLIPISQVLTLDNFRLVLGYDAYVRSIINTIIIATVGGFGALVLTFASSVVAYRSPPLLRRVVEQTAFIPRAIPGMVVGIGIFYAAVILPGGGYLRGSLAILMIAFTIRYFSGGFAVLGPSFHQIGQDLERAVRVAGGGEMRSIWAVTIPLLRPALVGCFLLYFVQFFKEYAAASFLFGPDTAVVGTTMLQLDLMGNLGPVAALSVIVLALTLPIAVLVYAKD</sequence>
<gene>
    <name evidence="10" type="ORF">E9232_000947</name>
</gene>
<comment type="subcellular location">
    <subcellularLocation>
        <location evidence="1">Cell inner membrane</location>
        <topology evidence="1">Multi-pass membrane protein</topology>
    </subcellularLocation>
    <subcellularLocation>
        <location evidence="8">Cell membrane</location>
        <topology evidence="8">Multi-pass membrane protein</topology>
    </subcellularLocation>
</comment>
<comment type="caution">
    <text evidence="10">The sequence shown here is derived from an EMBL/GenBank/DDBJ whole genome shotgun (WGS) entry which is preliminary data.</text>
</comment>
<accession>A0ABU1JIJ5</accession>
<dbReference type="Pfam" id="PF00528">
    <property type="entry name" value="BPD_transp_1"/>
    <property type="match status" value="2"/>
</dbReference>
<dbReference type="Gene3D" id="1.10.3720.10">
    <property type="entry name" value="MetI-like"/>
    <property type="match status" value="2"/>
</dbReference>
<feature type="transmembrane region" description="Helical" evidence="8">
    <location>
        <begin position="279"/>
        <end position="300"/>
    </location>
</feature>
<keyword evidence="2 8" id="KW-0813">Transport</keyword>
<feature type="transmembrane region" description="Helical" evidence="8">
    <location>
        <begin position="321"/>
        <end position="342"/>
    </location>
</feature>
<dbReference type="EMBL" id="JAVDPW010000002">
    <property type="protein sequence ID" value="MDR6288440.1"/>
    <property type="molecule type" value="Genomic_DNA"/>
</dbReference>
<name>A0ABU1JIJ5_9PROT</name>
<organism evidence="10 11">
    <name type="scientific">Inquilinus ginsengisoli</name>
    <dbReference type="NCBI Taxonomy" id="363840"/>
    <lineage>
        <taxon>Bacteria</taxon>
        <taxon>Pseudomonadati</taxon>
        <taxon>Pseudomonadota</taxon>
        <taxon>Alphaproteobacteria</taxon>
        <taxon>Rhodospirillales</taxon>
        <taxon>Rhodospirillaceae</taxon>
        <taxon>Inquilinus</taxon>
    </lineage>
</organism>
<evidence type="ECO:0000256" key="3">
    <source>
        <dbReference type="ARBA" id="ARBA00022475"/>
    </source>
</evidence>
<evidence type="ECO:0000313" key="10">
    <source>
        <dbReference type="EMBL" id="MDR6288440.1"/>
    </source>
</evidence>
<dbReference type="InterPro" id="IPR035906">
    <property type="entry name" value="MetI-like_sf"/>
</dbReference>
<dbReference type="PROSITE" id="PS50928">
    <property type="entry name" value="ABC_TM1"/>
    <property type="match status" value="2"/>
</dbReference>
<keyword evidence="3" id="KW-1003">Cell membrane</keyword>
<feature type="domain" description="ABC transmembrane type-1" evidence="9">
    <location>
        <begin position="388"/>
        <end position="580"/>
    </location>
</feature>
<evidence type="ECO:0000256" key="2">
    <source>
        <dbReference type="ARBA" id="ARBA00022448"/>
    </source>
</evidence>
<feature type="transmembrane region" description="Helical" evidence="8">
    <location>
        <begin position="174"/>
        <end position="200"/>
    </location>
</feature>
<evidence type="ECO:0000256" key="8">
    <source>
        <dbReference type="RuleBase" id="RU363032"/>
    </source>
</evidence>
<evidence type="ECO:0000256" key="4">
    <source>
        <dbReference type="ARBA" id="ARBA00022519"/>
    </source>
</evidence>
<keyword evidence="6 8" id="KW-1133">Transmembrane helix</keyword>
<keyword evidence="7 8" id="KW-0472">Membrane</keyword>